<dbReference type="InterPro" id="IPR050736">
    <property type="entry name" value="Sensor_HK_Regulatory"/>
</dbReference>
<dbReference type="Gene3D" id="3.30.565.10">
    <property type="entry name" value="Histidine kinase-like ATPase, C-terminal domain"/>
    <property type="match status" value="1"/>
</dbReference>
<dbReference type="Gene3D" id="1.10.287.130">
    <property type="match status" value="1"/>
</dbReference>
<keyword evidence="11" id="KW-0472">Membrane</keyword>
<dbReference type="InterPro" id="IPR036097">
    <property type="entry name" value="HisK_dim/P_sf"/>
</dbReference>
<evidence type="ECO:0000256" key="10">
    <source>
        <dbReference type="SAM" id="MobiDB-lite"/>
    </source>
</evidence>
<dbReference type="RefSeq" id="WP_409120091.1">
    <property type="nucleotide sequence ID" value="NZ_JBJVNI010000001.1"/>
</dbReference>
<dbReference type="InterPro" id="IPR003660">
    <property type="entry name" value="HAMP_dom"/>
</dbReference>
<evidence type="ECO:0000259" key="13">
    <source>
        <dbReference type="PROSITE" id="PS50885"/>
    </source>
</evidence>
<proteinExistence type="predicted"/>
<evidence type="ECO:0000313" key="14">
    <source>
        <dbReference type="EMBL" id="MFM9607302.1"/>
    </source>
</evidence>
<keyword evidence="9" id="KW-0902">Two-component regulatory system</keyword>
<dbReference type="PROSITE" id="PS50109">
    <property type="entry name" value="HIS_KIN"/>
    <property type="match status" value="1"/>
</dbReference>
<evidence type="ECO:0000256" key="8">
    <source>
        <dbReference type="ARBA" id="ARBA00022989"/>
    </source>
</evidence>
<dbReference type="SMART" id="SM00387">
    <property type="entry name" value="HATPase_c"/>
    <property type="match status" value="1"/>
</dbReference>
<dbReference type="InterPro" id="IPR003661">
    <property type="entry name" value="HisK_dim/P_dom"/>
</dbReference>
<evidence type="ECO:0000256" key="2">
    <source>
        <dbReference type="ARBA" id="ARBA00004236"/>
    </source>
</evidence>
<comment type="catalytic activity">
    <reaction evidence="1">
        <text>ATP + protein L-histidine = ADP + protein N-phospho-L-histidine.</text>
        <dbReference type="EC" id="2.7.13.3"/>
    </reaction>
</comment>
<dbReference type="EC" id="2.7.13.3" evidence="3"/>
<evidence type="ECO:0000256" key="3">
    <source>
        <dbReference type="ARBA" id="ARBA00012438"/>
    </source>
</evidence>
<dbReference type="Gene3D" id="6.10.340.10">
    <property type="match status" value="1"/>
</dbReference>
<feature type="domain" description="Histidine kinase" evidence="12">
    <location>
        <begin position="330"/>
        <end position="547"/>
    </location>
</feature>
<reference evidence="14 15" key="1">
    <citation type="submission" date="2024-12" db="EMBL/GenBank/DDBJ databases">
        <title>Forecasting of Potato common scab and diversities of Pathogenic streptomyces spp. in china.</title>
        <authorList>
            <person name="Handique U."/>
            <person name="Wu J."/>
        </authorList>
    </citation>
    <scope>NUCLEOTIDE SEQUENCE [LARGE SCALE GENOMIC DNA]</scope>
    <source>
        <strain evidence="14 15">ZRIMU1530</strain>
    </source>
</reference>
<keyword evidence="8 11" id="KW-1133">Transmembrane helix</keyword>
<dbReference type="GO" id="GO:0016301">
    <property type="term" value="F:kinase activity"/>
    <property type="evidence" value="ECO:0007669"/>
    <property type="project" value="UniProtKB-KW"/>
</dbReference>
<comment type="caution">
    <text evidence="14">The sequence shown here is derived from an EMBL/GenBank/DDBJ whole genome shotgun (WGS) entry which is preliminary data.</text>
</comment>
<dbReference type="Proteomes" id="UP001631957">
    <property type="component" value="Unassembled WGS sequence"/>
</dbReference>
<evidence type="ECO:0000256" key="6">
    <source>
        <dbReference type="ARBA" id="ARBA00022692"/>
    </source>
</evidence>
<dbReference type="PRINTS" id="PR00344">
    <property type="entry name" value="BCTRLSENSOR"/>
</dbReference>
<evidence type="ECO:0000256" key="1">
    <source>
        <dbReference type="ARBA" id="ARBA00000085"/>
    </source>
</evidence>
<evidence type="ECO:0000256" key="9">
    <source>
        <dbReference type="ARBA" id="ARBA00023012"/>
    </source>
</evidence>
<dbReference type="CDD" id="cd00075">
    <property type="entry name" value="HATPase"/>
    <property type="match status" value="1"/>
</dbReference>
<sequence>MRTPLRIGFRRRVFVLVMLVTVAATGATAWLTLRQATTQVRESAEARQQDVLRITEGLRAYGLAHGTWDGVAATVRSLAERTGQRILISDDSGILLADSDTLLGLPSRPPSTAPAVVVDPRPALRFAADAQPLSLVKFTATAIDDYRTGTAYAVCLTRSGVDVTYRVDRNGIPVHTGEPATACEREHGSRTEFQQHLHAAESCRARSAPALAPCLEQVFRRRTADIAPGQLRVGLGAQTSVRSLAVGPTVAVAAGVAAAAIAAVLLLSRAVLRPVRALTEASRGLGGGDLGHRVPVGGGRDEIAELGRSFNRMADSLQSSEERQRRLVGDIAHELRTPLANLRGYLEALRDGVLEPEPALLDSLHEEVLLQQRIVDDLQDLALAEAGTLTYHRAAVDVRDVLETCRAAHRALAENASSRIVVEPGEGEGPTVVLADPGRLRQAVGNLITNAIRATASGGTVTLNSARKGARVEIRVGDTGKGIPAEQLPYLFDRFWRADAARGRDTGGSGLGLSIARQIVTDHDGHISVRSTVGVGTTFTVDLPAFDGRGPSPAASAGDGTAPPSAGGDQADQHR</sequence>
<dbReference type="InterPro" id="IPR003594">
    <property type="entry name" value="HATPase_dom"/>
</dbReference>
<dbReference type="PANTHER" id="PTHR43711:SF1">
    <property type="entry name" value="HISTIDINE KINASE 1"/>
    <property type="match status" value="1"/>
</dbReference>
<dbReference type="SUPFAM" id="SSF47384">
    <property type="entry name" value="Homodimeric domain of signal transducing histidine kinase"/>
    <property type="match status" value="1"/>
</dbReference>
<dbReference type="SMART" id="SM00388">
    <property type="entry name" value="HisKA"/>
    <property type="match status" value="1"/>
</dbReference>
<feature type="region of interest" description="Disordered" evidence="10">
    <location>
        <begin position="544"/>
        <end position="575"/>
    </location>
</feature>
<evidence type="ECO:0000259" key="12">
    <source>
        <dbReference type="PROSITE" id="PS50109"/>
    </source>
</evidence>
<keyword evidence="6 11" id="KW-0812">Transmembrane</keyword>
<evidence type="ECO:0000256" key="4">
    <source>
        <dbReference type="ARBA" id="ARBA00022553"/>
    </source>
</evidence>
<keyword evidence="5" id="KW-0808">Transferase</keyword>
<dbReference type="InterPro" id="IPR004358">
    <property type="entry name" value="Sig_transdc_His_kin-like_C"/>
</dbReference>
<accession>A0ABW9HKT5</accession>
<dbReference type="SMART" id="SM00304">
    <property type="entry name" value="HAMP"/>
    <property type="match status" value="1"/>
</dbReference>
<keyword evidence="4" id="KW-0597">Phosphoprotein</keyword>
<dbReference type="Pfam" id="PF02518">
    <property type="entry name" value="HATPase_c"/>
    <property type="match status" value="1"/>
</dbReference>
<evidence type="ECO:0000256" key="7">
    <source>
        <dbReference type="ARBA" id="ARBA00022777"/>
    </source>
</evidence>
<dbReference type="EMBL" id="JBJVNI010000001">
    <property type="protein sequence ID" value="MFM9607302.1"/>
    <property type="molecule type" value="Genomic_DNA"/>
</dbReference>
<dbReference type="InterPro" id="IPR036890">
    <property type="entry name" value="HATPase_C_sf"/>
</dbReference>
<gene>
    <name evidence="14" type="ORF">ACKI18_01095</name>
</gene>
<name>A0ABW9HKT5_9ACTN</name>
<evidence type="ECO:0000313" key="15">
    <source>
        <dbReference type="Proteomes" id="UP001631957"/>
    </source>
</evidence>
<dbReference type="SUPFAM" id="SSF158472">
    <property type="entry name" value="HAMP domain-like"/>
    <property type="match status" value="1"/>
</dbReference>
<comment type="subcellular location">
    <subcellularLocation>
        <location evidence="2">Cell membrane</location>
    </subcellularLocation>
</comment>
<protein>
    <recommendedName>
        <fullName evidence="3">histidine kinase</fullName>
        <ecNumber evidence="3">2.7.13.3</ecNumber>
    </recommendedName>
</protein>
<dbReference type="PROSITE" id="PS50885">
    <property type="entry name" value="HAMP"/>
    <property type="match status" value="1"/>
</dbReference>
<dbReference type="SUPFAM" id="SSF55874">
    <property type="entry name" value="ATPase domain of HSP90 chaperone/DNA topoisomerase II/histidine kinase"/>
    <property type="match status" value="1"/>
</dbReference>
<dbReference type="Pfam" id="PF00672">
    <property type="entry name" value="HAMP"/>
    <property type="match status" value="1"/>
</dbReference>
<feature type="domain" description="HAMP" evidence="13">
    <location>
        <begin position="269"/>
        <end position="322"/>
    </location>
</feature>
<dbReference type="Pfam" id="PF00512">
    <property type="entry name" value="HisKA"/>
    <property type="match status" value="1"/>
</dbReference>
<dbReference type="CDD" id="cd00082">
    <property type="entry name" value="HisKA"/>
    <property type="match status" value="1"/>
</dbReference>
<dbReference type="PANTHER" id="PTHR43711">
    <property type="entry name" value="TWO-COMPONENT HISTIDINE KINASE"/>
    <property type="match status" value="1"/>
</dbReference>
<keyword evidence="15" id="KW-1185">Reference proteome</keyword>
<evidence type="ECO:0000256" key="5">
    <source>
        <dbReference type="ARBA" id="ARBA00022679"/>
    </source>
</evidence>
<dbReference type="InterPro" id="IPR005467">
    <property type="entry name" value="His_kinase_dom"/>
</dbReference>
<dbReference type="CDD" id="cd06225">
    <property type="entry name" value="HAMP"/>
    <property type="match status" value="1"/>
</dbReference>
<feature type="transmembrane region" description="Helical" evidence="11">
    <location>
        <begin position="245"/>
        <end position="267"/>
    </location>
</feature>
<evidence type="ECO:0000256" key="11">
    <source>
        <dbReference type="SAM" id="Phobius"/>
    </source>
</evidence>
<organism evidence="14 15">
    <name type="scientific">Streptomyces niveiscabiei</name>
    <dbReference type="NCBI Taxonomy" id="164115"/>
    <lineage>
        <taxon>Bacteria</taxon>
        <taxon>Bacillati</taxon>
        <taxon>Actinomycetota</taxon>
        <taxon>Actinomycetes</taxon>
        <taxon>Kitasatosporales</taxon>
        <taxon>Streptomycetaceae</taxon>
        <taxon>Streptomyces</taxon>
    </lineage>
</organism>
<keyword evidence="7 14" id="KW-0418">Kinase</keyword>